<dbReference type="PANTHER" id="PTHR37164">
    <property type="entry name" value="BACTERIOHEMERYTHRIN"/>
    <property type="match status" value="1"/>
</dbReference>
<keyword evidence="6" id="KW-1185">Reference proteome</keyword>
<dbReference type="InterPro" id="IPR035938">
    <property type="entry name" value="Hemerythrin-like_sf"/>
</dbReference>
<dbReference type="CDD" id="cd12107">
    <property type="entry name" value="Hemerythrin"/>
    <property type="match status" value="1"/>
</dbReference>
<evidence type="ECO:0000256" key="3">
    <source>
        <dbReference type="ARBA" id="ARBA00023004"/>
    </source>
</evidence>
<evidence type="ECO:0000256" key="2">
    <source>
        <dbReference type="ARBA" id="ARBA00022723"/>
    </source>
</evidence>
<dbReference type="OrthoDB" id="5296936at2"/>
<dbReference type="Gene3D" id="1.20.120.50">
    <property type="entry name" value="Hemerythrin-like"/>
    <property type="match status" value="1"/>
</dbReference>
<keyword evidence="2" id="KW-0479">Metal-binding</keyword>
<evidence type="ECO:0000259" key="4">
    <source>
        <dbReference type="Pfam" id="PF01814"/>
    </source>
</evidence>
<dbReference type="InterPro" id="IPR012827">
    <property type="entry name" value="Hemerythrin_metal-bd"/>
</dbReference>
<dbReference type="Proteomes" id="UP000294546">
    <property type="component" value="Unassembled WGS sequence"/>
</dbReference>
<name>A0A4R1GAS7_9GAMM</name>
<dbReference type="GO" id="GO:0046872">
    <property type="term" value="F:metal ion binding"/>
    <property type="evidence" value="ECO:0007669"/>
    <property type="project" value="UniProtKB-KW"/>
</dbReference>
<dbReference type="EMBL" id="SMFU01000012">
    <property type="protein sequence ID" value="TCK03605.1"/>
    <property type="molecule type" value="Genomic_DNA"/>
</dbReference>
<feature type="domain" description="Hemerythrin-like" evidence="4">
    <location>
        <begin position="21"/>
        <end position="127"/>
    </location>
</feature>
<dbReference type="RefSeq" id="WP_132296418.1">
    <property type="nucleotide sequence ID" value="NZ_SMFU01000012.1"/>
</dbReference>
<protein>
    <submittedName>
        <fullName evidence="5">Hemerythrin-like metal-binding protein</fullName>
    </submittedName>
</protein>
<evidence type="ECO:0000313" key="5">
    <source>
        <dbReference type="EMBL" id="TCK03605.1"/>
    </source>
</evidence>
<dbReference type="AlphaFoldDB" id="A0A4R1GAS7"/>
<reference evidence="5 6" key="1">
    <citation type="submission" date="2019-03" db="EMBL/GenBank/DDBJ databases">
        <title>Genomic Encyclopedia of Archaeal and Bacterial Type Strains, Phase II (KMG-II): from individual species to whole genera.</title>
        <authorList>
            <person name="Goeker M."/>
        </authorList>
    </citation>
    <scope>NUCLEOTIDE SEQUENCE [LARGE SCALE GENOMIC DNA]</scope>
    <source>
        <strain evidence="5 6">DSM 27697</strain>
    </source>
</reference>
<comment type="caution">
    <text evidence="5">The sequence shown here is derived from an EMBL/GenBank/DDBJ whole genome shotgun (WGS) entry which is preliminary data.</text>
</comment>
<sequence length="134" mass="15315">MLSANQMLSQFDNNYQLGDAGMDTTHQEFLRHCQETAATTGSEFANKFKKLLDHTQAHFDEEERRMISIQHGAYKEHRADHQRILGDMTRFNERVQAGRGMMAKAWLNDSLLAWFDIHARTMDSALAADLKASA</sequence>
<keyword evidence="3" id="KW-0408">Iron</keyword>
<organism evidence="5 6">
    <name type="scientific">Marinobacterium mangrovicola</name>
    <dbReference type="NCBI Taxonomy" id="1476959"/>
    <lineage>
        <taxon>Bacteria</taxon>
        <taxon>Pseudomonadati</taxon>
        <taxon>Pseudomonadota</taxon>
        <taxon>Gammaproteobacteria</taxon>
        <taxon>Oceanospirillales</taxon>
        <taxon>Oceanospirillaceae</taxon>
        <taxon>Marinobacterium</taxon>
    </lineage>
</organism>
<dbReference type="InterPro" id="IPR050669">
    <property type="entry name" value="Hemerythrin"/>
</dbReference>
<proteinExistence type="inferred from homology"/>
<comment type="similarity">
    <text evidence="1">Belongs to the hemerythrin family.</text>
</comment>
<evidence type="ECO:0000256" key="1">
    <source>
        <dbReference type="ARBA" id="ARBA00010587"/>
    </source>
</evidence>
<gene>
    <name evidence="5" type="ORF">CLV83_3879</name>
</gene>
<dbReference type="PANTHER" id="PTHR37164:SF1">
    <property type="entry name" value="BACTERIOHEMERYTHRIN"/>
    <property type="match status" value="1"/>
</dbReference>
<accession>A0A4R1GAS7</accession>
<dbReference type="Pfam" id="PF01814">
    <property type="entry name" value="Hemerythrin"/>
    <property type="match status" value="1"/>
</dbReference>
<evidence type="ECO:0000313" key="6">
    <source>
        <dbReference type="Proteomes" id="UP000294546"/>
    </source>
</evidence>
<dbReference type="SUPFAM" id="SSF47188">
    <property type="entry name" value="Hemerythrin-like"/>
    <property type="match status" value="1"/>
</dbReference>
<dbReference type="InterPro" id="IPR012312">
    <property type="entry name" value="Hemerythrin-like"/>
</dbReference>
<dbReference type="NCBIfam" id="TIGR02481">
    <property type="entry name" value="hemeryth_dom"/>
    <property type="match status" value="1"/>
</dbReference>